<dbReference type="GO" id="GO:0006508">
    <property type="term" value="P:proteolysis"/>
    <property type="evidence" value="ECO:0007669"/>
    <property type="project" value="UniProtKB-KW"/>
</dbReference>
<dbReference type="Pfam" id="PF14541">
    <property type="entry name" value="TAXi_C"/>
    <property type="match status" value="1"/>
</dbReference>
<organism evidence="8 9">
    <name type="scientific">Eragrostis curvula</name>
    <name type="common">weeping love grass</name>
    <dbReference type="NCBI Taxonomy" id="38414"/>
    <lineage>
        <taxon>Eukaryota</taxon>
        <taxon>Viridiplantae</taxon>
        <taxon>Streptophyta</taxon>
        <taxon>Embryophyta</taxon>
        <taxon>Tracheophyta</taxon>
        <taxon>Spermatophyta</taxon>
        <taxon>Magnoliopsida</taxon>
        <taxon>Liliopsida</taxon>
        <taxon>Poales</taxon>
        <taxon>Poaceae</taxon>
        <taxon>PACMAD clade</taxon>
        <taxon>Chloridoideae</taxon>
        <taxon>Eragrostideae</taxon>
        <taxon>Eragrostidinae</taxon>
        <taxon>Eragrostis</taxon>
    </lineage>
</organism>
<dbReference type="CDD" id="cd05476">
    <property type="entry name" value="pepsin_A_like_plant"/>
    <property type="match status" value="1"/>
</dbReference>
<dbReference type="InterPro" id="IPR032799">
    <property type="entry name" value="TAXi_C"/>
</dbReference>
<dbReference type="InterPro" id="IPR051708">
    <property type="entry name" value="Plant_Aspart_Prot_A1"/>
</dbReference>
<gene>
    <name evidence="8" type="ORF">EJB05_29460</name>
</gene>
<evidence type="ECO:0000256" key="3">
    <source>
        <dbReference type="ARBA" id="ARBA00022750"/>
    </source>
</evidence>
<feature type="active site" evidence="6">
    <location>
        <position position="77"/>
    </location>
</feature>
<keyword evidence="4" id="KW-0378">Hydrolase</keyword>
<dbReference type="Pfam" id="PF14543">
    <property type="entry name" value="TAXi_N"/>
    <property type="match status" value="1"/>
</dbReference>
<dbReference type="InterPro" id="IPR001461">
    <property type="entry name" value="Aspartic_peptidase_A1"/>
</dbReference>
<evidence type="ECO:0000256" key="4">
    <source>
        <dbReference type="ARBA" id="ARBA00022801"/>
    </source>
</evidence>
<dbReference type="InterPro" id="IPR021109">
    <property type="entry name" value="Peptidase_aspartic_dom_sf"/>
</dbReference>
<comment type="caution">
    <text evidence="8">The sequence shown here is derived from an EMBL/GenBank/DDBJ whole genome shotgun (WGS) entry which is preliminary data.</text>
</comment>
<dbReference type="AlphaFoldDB" id="A0A5J9USS0"/>
<evidence type="ECO:0000256" key="5">
    <source>
        <dbReference type="ARBA" id="ARBA00023180"/>
    </source>
</evidence>
<evidence type="ECO:0000313" key="8">
    <source>
        <dbReference type="EMBL" id="TVU26889.1"/>
    </source>
</evidence>
<feature type="active site" evidence="6">
    <location>
        <position position="283"/>
    </location>
</feature>
<dbReference type="Proteomes" id="UP000324897">
    <property type="component" value="Chromosome 2"/>
</dbReference>
<name>A0A5J9USS0_9POAL</name>
<dbReference type="PRINTS" id="PR00792">
    <property type="entry name" value="PEPSIN"/>
</dbReference>
<dbReference type="FunFam" id="2.40.70.10:FF:000077">
    <property type="entry name" value="Aspartic proteinase nepenthesin-2"/>
    <property type="match status" value="1"/>
</dbReference>
<accession>A0A5J9USS0</accession>
<dbReference type="InterPro" id="IPR033121">
    <property type="entry name" value="PEPTIDASE_A1"/>
</dbReference>
<dbReference type="Gene3D" id="2.40.70.10">
    <property type="entry name" value="Acid Proteases"/>
    <property type="match status" value="2"/>
</dbReference>
<reference evidence="8 9" key="1">
    <citation type="journal article" date="2019" name="Sci. Rep.">
        <title>A high-quality genome of Eragrostis curvula grass provides insights into Poaceae evolution and supports new strategies to enhance forage quality.</title>
        <authorList>
            <person name="Carballo J."/>
            <person name="Santos B.A.C.M."/>
            <person name="Zappacosta D."/>
            <person name="Garbus I."/>
            <person name="Selva J.P."/>
            <person name="Gallo C.A."/>
            <person name="Diaz A."/>
            <person name="Albertini E."/>
            <person name="Caccamo M."/>
            <person name="Echenique V."/>
        </authorList>
    </citation>
    <scope>NUCLEOTIDE SEQUENCE [LARGE SCALE GENOMIC DNA]</scope>
    <source>
        <strain evidence="9">cv. Victoria</strain>
        <tissue evidence="8">Leaf</tissue>
    </source>
</reference>
<dbReference type="GO" id="GO:0004190">
    <property type="term" value="F:aspartic-type endopeptidase activity"/>
    <property type="evidence" value="ECO:0007669"/>
    <property type="project" value="UniProtKB-KW"/>
</dbReference>
<dbReference type="Gramene" id="TVU26889">
    <property type="protein sequence ID" value="TVU26889"/>
    <property type="gene ID" value="EJB05_29460"/>
</dbReference>
<dbReference type="InterPro" id="IPR032861">
    <property type="entry name" value="TAXi_N"/>
</dbReference>
<dbReference type="PROSITE" id="PS51767">
    <property type="entry name" value="PEPTIDASE_A1"/>
    <property type="match status" value="1"/>
</dbReference>
<evidence type="ECO:0000259" key="7">
    <source>
        <dbReference type="PROSITE" id="PS51767"/>
    </source>
</evidence>
<evidence type="ECO:0000256" key="1">
    <source>
        <dbReference type="ARBA" id="ARBA00007447"/>
    </source>
</evidence>
<keyword evidence="2" id="KW-0645">Protease</keyword>
<dbReference type="PANTHER" id="PTHR47967">
    <property type="entry name" value="OS07G0603500 PROTEIN-RELATED"/>
    <property type="match status" value="1"/>
</dbReference>
<evidence type="ECO:0000256" key="6">
    <source>
        <dbReference type="PIRSR" id="PIRSR601461-1"/>
    </source>
</evidence>
<dbReference type="PANTHER" id="PTHR47967:SF57">
    <property type="entry name" value="PEPTIDASE A1 DOMAIN-CONTAINING PROTEIN"/>
    <property type="match status" value="1"/>
</dbReference>
<evidence type="ECO:0000313" key="9">
    <source>
        <dbReference type="Proteomes" id="UP000324897"/>
    </source>
</evidence>
<feature type="domain" description="Peptidase A1" evidence="7">
    <location>
        <begin position="59"/>
        <end position="402"/>
    </location>
</feature>
<dbReference type="SUPFAM" id="SSF50630">
    <property type="entry name" value="Acid proteases"/>
    <property type="match status" value="1"/>
</dbReference>
<protein>
    <recommendedName>
        <fullName evidence="7">Peptidase A1 domain-containing protein</fullName>
    </recommendedName>
</protein>
<proteinExistence type="inferred from homology"/>
<dbReference type="InterPro" id="IPR034161">
    <property type="entry name" value="Pepsin-like_plant"/>
</dbReference>
<comment type="similarity">
    <text evidence="1">Belongs to the peptidase A1 family.</text>
</comment>
<evidence type="ECO:0000256" key="2">
    <source>
        <dbReference type="ARBA" id="ARBA00022670"/>
    </source>
</evidence>
<dbReference type="EMBL" id="RWGY01000013">
    <property type="protein sequence ID" value="TVU26889.1"/>
    <property type="molecule type" value="Genomic_DNA"/>
</dbReference>
<keyword evidence="3" id="KW-0064">Aspartyl protease</keyword>
<sequence>MVAPPFGQLLTCGIGLNSDGAFQFPVFHKNHPSFSSWIQTSNLPEATVTRDDSLRENVFFMAINLGTPAVSNLVTIDTGSSLSWVQCGHCGMRCRWQPGSARPIFNPFNSSSYQNVRCSTEACHAIHKSTGITSACVDEKDTCLYRIRYALGEYSVGYLGKDKLSLPNSYAIDDFIFGCGGDNLYNGLNAGIIGFGDENYSFFNQVAQQSNYRAFSYCFPSNHESEGFLSIGPYARDERLMFTGLISYSHLPFYAIQQLDMMVNGISLEIDPRIYSTAVTVIDSGTTDSFILSPIFHALDRAVTTAMLAKGYVRGSAANKICFVTSGDSINWNDLPAVEMKFATSTLVLRMENVFYVNTDDSICLTFQPDDAVVKGVQILGNRALRSFRVVYDIQDRIFGFQAGAC</sequence>
<keyword evidence="9" id="KW-1185">Reference proteome</keyword>
<keyword evidence="5" id="KW-0325">Glycoprotein</keyword>
<dbReference type="OrthoDB" id="632849at2759"/>